<evidence type="ECO:0000313" key="2">
    <source>
        <dbReference type="EMBL" id="SEU15578.1"/>
    </source>
</evidence>
<organism evidence="2 3">
    <name type="scientific">Enterocloster lavalensis</name>
    <dbReference type="NCBI Taxonomy" id="460384"/>
    <lineage>
        <taxon>Bacteria</taxon>
        <taxon>Bacillati</taxon>
        <taxon>Bacillota</taxon>
        <taxon>Clostridia</taxon>
        <taxon>Lachnospirales</taxon>
        <taxon>Lachnospiraceae</taxon>
        <taxon>Enterocloster</taxon>
    </lineage>
</organism>
<dbReference type="InterPro" id="IPR013486">
    <property type="entry name" value="SpoIID/LytB"/>
</dbReference>
<dbReference type="GeneID" id="93278721"/>
<name>A0A1I0JXA2_9FIRM</name>
<proteinExistence type="predicted"/>
<dbReference type="RefSeq" id="WP_092370285.1">
    <property type="nucleotide sequence ID" value="NZ_DAINWJ010000126.1"/>
</dbReference>
<dbReference type="Pfam" id="PF08486">
    <property type="entry name" value="SpoIID"/>
    <property type="match status" value="1"/>
</dbReference>
<evidence type="ECO:0000259" key="1">
    <source>
        <dbReference type="Pfam" id="PF08486"/>
    </source>
</evidence>
<feature type="domain" description="Sporulation stage II protein D amidase enhancer LytB N-terminal" evidence="1">
    <location>
        <begin position="56"/>
        <end position="150"/>
    </location>
</feature>
<dbReference type="InterPro" id="IPR013693">
    <property type="entry name" value="SpoIID/LytB_N"/>
</dbReference>
<dbReference type="AlphaFoldDB" id="A0A1I0JXA2"/>
<dbReference type="NCBIfam" id="TIGR02669">
    <property type="entry name" value="SpoIID_LytB"/>
    <property type="match status" value="1"/>
</dbReference>
<keyword evidence="3" id="KW-1185">Reference proteome</keyword>
<sequence>MNRRIIVGVLAGLMVPYLTTLAWTGTIHGEELRHEQQAGAVGKRRILLDRGGTGYYMDVEEYLPGVLARQMPADYEIEALRAQAVVARTYIYKQMGGSPGDGSVQEVPESALDLDCMETAQMKALWGSAQFPAIYEKLEDAVQSTAGVTMVCDGQYIDAMFCRATAGRTRAGDEGHPYLQPVDCPKDVEADGYLQMLTFTRDEFAGKISGIPDSSSGARPVEPGQIPDSVQIVSRDDGGYVTALQIGGHDFTGEEVQYALGLQSSCFTLEPYEDGMRAVAKGIGHGYGLSQAGANARAREGWKAEEILTYFYKNIELISE</sequence>
<reference evidence="3" key="1">
    <citation type="submission" date="2016-10" db="EMBL/GenBank/DDBJ databases">
        <authorList>
            <person name="Varghese N."/>
            <person name="Submissions S."/>
        </authorList>
    </citation>
    <scope>NUCLEOTIDE SEQUENCE [LARGE SCALE GENOMIC DNA]</scope>
    <source>
        <strain evidence="3">NLAE-zl-G277</strain>
    </source>
</reference>
<gene>
    <name evidence="2" type="ORF">SAMN05216313_13819</name>
</gene>
<dbReference type="Proteomes" id="UP000198508">
    <property type="component" value="Unassembled WGS sequence"/>
</dbReference>
<dbReference type="EMBL" id="FOIM01000038">
    <property type="protein sequence ID" value="SEU15578.1"/>
    <property type="molecule type" value="Genomic_DNA"/>
</dbReference>
<accession>A0A1I0JXA2</accession>
<protein>
    <submittedName>
        <fullName evidence="2">Stage II sporulation protein D</fullName>
    </submittedName>
</protein>
<dbReference type="GO" id="GO:0030435">
    <property type="term" value="P:sporulation resulting in formation of a cellular spore"/>
    <property type="evidence" value="ECO:0007669"/>
    <property type="project" value="InterPro"/>
</dbReference>
<dbReference type="STRING" id="460384.SAMN05216313_13819"/>
<evidence type="ECO:0000313" key="3">
    <source>
        <dbReference type="Proteomes" id="UP000198508"/>
    </source>
</evidence>